<dbReference type="FunFam" id="3.30.505.10:FF:000036">
    <property type="entry name" value="Suppressor of cytokine signaling 6"/>
    <property type="match status" value="1"/>
</dbReference>
<dbReference type="GO" id="GO:0046854">
    <property type="term" value="P:phosphatidylinositol phosphate biosynthetic process"/>
    <property type="evidence" value="ECO:0007669"/>
    <property type="project" value="TreeGrafter"/>
</dbReference>
<evidence type="ECO:0000313" key="12">
    <source>
        <dbReference type="EMBL" id="KAG8442251.1"/>
    </source>
</evidence>
<dbReference type="CDD" id="cd10387">
    <property type="entry name" value="SH2_SOCS6"/>
    <property type="match status" value="1"/>
</dbReference>
<dbReference type="SUPFAM" id="SSF158235">
    <property type="entry name" value="SOCS box-like"/>
    <property type="match status" value="1"/>
</dbReference>
<comment type="function">
    <text evidence="6">SOCS family proteins form part of a classical negative feedback system that regulates cytokine signal transduction. May be a substrate recognition component of a SCF-like ECS (Elongin BC-CUL2/5-SOCS-box protein) E3 ubiquitin-protein ligase complex which mediates the ubiquitination and subsequent proteasomal degradation of target proteins. Regulates KIT degradation by ubiquitination of the tyrosine-phosphorylated receptor.</text>
</comment>
<dbReference type="SMART" id="SM00969">
    <property type="entry name" value="SOCS_box"/>
    <property type="match status" value="1"/>
</dbReference>
<evidence type="ECO:0000256" key="1">
    <source>
        <dbReference type="ARBA" id="ARBA00004906"/>
    </source>
</evidence>
<dbReference type="PROSITE" id="PS50225">
    <property type="entry name" value="SOCS"/>
    <property type="match status" value="1"/>
</dbReference>
<dbReference type="Pfam" id="PF07525">
    <property type="entry name" value="SOCS_box"/>
    <property type="match status" value="1"/>
</dbReference>
<dbReference type="GO" id="GO:0046935">
    <property type="term" value="F:1-phosphatidylinositol-3-kinase regulator activity"/>
    <property type="evidence" value="ECO:0007669"/>
    <property type="project" value="TreeGrafter"/>
</dbReference>
<accession>A0A8T2JI12</accession>
<dbReference type="SUPFAM" id="SSF55550">
    <property type="entry name" value="SH2 domain"/>
    <property type="match status" value="1"/>
</dbReference>
<protein>
    <recommendedName>
        <fullName evidence="7">Suppressor of cytokine signaling 6</fullName>
    </recommendedName>
</protein>
<dbReference type="InterPro" id="IPR036036">
    <property type="entry name" value="SOCS_box-like_dom_sf"/>
</dbReference>
<evidence type="ECO:0000256" key="3">
    <source>
        <dbReference type="ARBA" id="ARBA00022700"/>
    </source>
</evidence>
<dbReference type="GO" id="GO:0009968">
    <property type="term" value="P:negative regulation of signal transduction"/>
    <property type="evidence" value="ECO:0007669"/>
    <property type="project" value="UniProtKB-KW"/>
</dbReference>
<dbReference type="Proteomes" id="UP000812440">
    <property type="component" value="Chromosome 6"/>
</dbReference>
<gene>
    <name evidence="12" type="ORF">GDO86_011159</name>
</gene>
<evidence type="ECO:0000256" key="5">
    <source>
        <dbReference type="ARBA" id="ARBA00022999"/>
    </source>
</evidence>
<dbReference type="InterPro" id="IPR001496">
    <property type="entry name" value="SOCS_box"/>
</dbReference>
<dbReference type="OrthoDB" id="6270897at2759"/>
<dbReference type="FunFam" id="1.10.750.20:FF:000002">
    <property type="entry name" value="Suppressor of cytokine signaling 2"/>
    <property type="match status" value="1"/>
</dbReference>
<dbReference type="InterPro" id="IPR036860">
    <property type="entry name" value="SH2_dom_sf"/>
</dbReference>
<keyword evidence="5 8" id="KW-0727">SH2 domain</keyword>
<dbReference type="PANTHER" id="PTHR10155">
    <property type="entry name" value="PHOSPHATIDYLINOSITOL 3-KINASE REGULATORY SUBUNIT"/>
    <property type="match status" value="1"/>
</dbReference>
<keyword evidence="2" id="KW-0341">Growth regulation</keyword>
<dbReference type="Gene3D" id="3.30.505.10">
    <property type="entry name" value="SH2 domain"/>
    <property type="match status" value="1"/>
</dbReference>
<evidence type="ECO:0000256" key="2">
    <source>
        <dbReference type="ARBA" id="ARBA00022604"/>
    </source>
</evidence>
<dbReference type="GO" id="GO:0040008">
    <property type="term" value="P:regulation of growth"/>
    <property type="evidence" value="ECO:0007669"/>
    <property type="project" value="InterPro"/>
</dbReference>
<evidence type="ECO:0000256" key="8">
    <source>
        <dbReference type="PROSITE-ProRule" id="PRU00191"/>
    </source>
</evidence>
<evidence type="ECO:0000256" key="7">
    <source>
        <dbReference type="ARBA" id="ARBA00070640"/>
    </source>
</evidence>
<keyword evidence="3" id="KW-0734">Signal transduction inhibitor</keyword>
<dbReference type="GO" id="GO:0005942">
    <property type="term" value="C:phosphatidylinositol 3-kinase complex"/>
    <property type="evidence" value="ECO:0007669"/>
    <property type="project" value="TreeGrafter"/>
</dbReference>
<evidence type="ECO:0000256" key="6">
    <source>
        <dbReference type="ARBA" id="ARBA00053794"/>
    </source>
</evidence>
<dbReference type="PANTHER" id="PTHR10155:SF28">
    <property type="entry name" value="SUPPRESSOR OF CYTOKINE SIGNALING 6"/>
    <property type="match status" value="1"/>
</dbReference>
<dbReference type="GO" id="GO:0016567">
    <property type="term" value="P:protein ubiquitination"/>
    <property type="evidence" value="ECO:0007669"/>
    <property type="project" value="InterPro"/>
</dbReference>
<sequence>MKKISLKTFRKSFNLNKSKDENDFVTVPQQSMTNNFVKDDSLFSSYDISEEEKTGKNRPKSESLMGTLKRRLSAKQKQKGKSSTSGNCAEEDTFSSSSAPITFKDCRAQRPLRSTSLRTHHYSPTPWPLRPTNSEETCIKMDVKVKALVHSSSPSPALNGVRKDFHELQTDNVFLEQGNPLKSTESQNGELRLHINEHVPVVIGLMPQDYIQYTVPLDEGMYPLEESPAFCLDGSSPMEISTVPSQVGSHFHEEESQVTLDVAVAPDIFVDQAVNGLLHTTNGTLFHNSIVNHNDAPPLSPLLPPVQSNQIQRNFAGLHSTDGNIAENMRCHLNFDPNTAPGVGRVFDSVQRSGPMVVTSLTEELKKLARQGWYWGPITRWEAEEKLANVTDGSFLVRDSSDDRYLLSLSFRSHSKTLHTRIEHSNGRFSFYEQPDVEGHTSIVDLIEHSIRDSVNGAFCYSRSRLPGSATYPVRLTNPVSRFMQVRSLQYLCRFVIRQYTRIDLIQKLPLPNKMKDYLQEKHY</sequence>
<evidence type="ECO:0000259" key="11">
    <source>
        <dbReference type="PROSITE" id="PS50225"/>
    </source>
</evidence>
<evidence type="ECO:0000256" key="9">
    <source>
        <dbReference type="SAM" id="MobiDB-lite"/>
    </source>
</evidence>
<dbReference type="GO" id="GO:0005829">
    <property type="term" value="C:cytosol"/>
    <property type="evidence" value="ECO:0007669"/>
    <property type="project" value="UniProtKB-ARBA"/>
</dbReference>
<proteinExistence type="predicted"/>
<dbReference type="EMBL" id="JAACNH010000005">
    <property type="protein sequence ID" value="KAG8442251.1"/>
    <property type="molecule type" value="Genomic_DNA"/>
</dbReference>
<dbReference type="InterPro" id="IPR035865">
    <property type="entry name" value="SOCS6_SH2"/>
</dbReference>
<dbReference type="Pfam" id="PF00017">
    <property type="entry name" value="SH2"/>
    <property type="match status" value="1"/>
</dbReference>
<name>A0A8T2JI12_9PIPI</name>
<feature type="compositionally biased region" description="Basic residues" evidence="9">
    <location>
        <begin position="71"/>
        <end position="80"/>
    </location>
</feature>
<dbReference type="GO" id="GO:0035556">
    <property type="term" value="P:intracellular signal transduction"/>
    <property type="evidence" value="ECO:0007669"/>
    <property type="project" value="InterPro"/>
</dbReference>
<dbReference type="CDD" id="cd03740">
    <property type="entry name" value="SOCS_SOCS6"/>
    <property type="match status" value="1"/>
</dbReference>
<feature type="region of interest" description="Disordered" evidence="9">
    <location>
        <begin position="71"/>
        <end position="95"/>
    </location>
</feature>
<dbReference type="InterPro" id="IPR037345">
    <property type="entry name" value="SOCS6_SOCS"/>
</dbReference>
<comment type="caution">
    <text evidence="12">The sequence shown here is derived from an EMBL/GenBank/DDBJ whole genome shotgun (WGS) entry which is preliminary data.</text>
</comment>
<evidence type="ECO:0000259" key="10">
    <source>
        <dbReference type="PROSITE" id="PS50001"/>
    </source>
</evidence>
<dbReference type="Gene3D" id="1.10.750.20">
    <property type="entry name" value="SOCS box"/>
    <property type="match status" value="1"/>
</dbReference>
<evidence type="ECO:0000256" key="4">
    <source>
        <dbReference type="ARBA" id="ARBA00022786"/>
    </source>
</evidence>
<comment type="pathway">
    <text evidence="1">Protein modification; protein ubiquitination.</text>
</comment>
<keyword evidence="4" id="KW-0833">Ubl conjugation pathway</keyword>
<feature type="domain" description="SOCS box" evidence="11">
    <location>
        <begin position="475"/>
        <end position="524"/>
    </location>
</feature>
<organism evidence="12 13">
    <name type="scientific">Hymenochirus boettgeri</name>
    <name type="common">Congo dwarf clawed frog</name>
    <dbReference type="NCBI Taxonomy" id="247094"/>
    <lineage>
        <taxon>Eukaryota</taxon>
        <taxon>Metazoa</taxon>
        <taxon>Chordata</taxon>
        <taxon>Craniata</taxon>
        <taxon>Vertebrata</taxon>
        <taxon>Euteleostomi</taxon>
        <taxon>Amphibia</taxon>
        <taxon>Batrachia</taxon>
        <taxon>Anura</taxon>
        <taxon>Pipoidea</taxon>
        <taxon>Pipidae</taxon>
        <taxon>Pipinae</taxon>
        <taxon>Hymenochirus</taxon>
    </lineage>
</organism>
<reference evidence="12" key="1">
    <citation type="thesis" date="2020" institute="ProQuest LLC" country="789 East Eisenhower Parkway, Ann Arbor, MI, USA">
        <title>Comparative Genomics and Chromosome Evolution.</title>
        <authorList>
            <person name="Mudd A.B."/>
        </authorList>
    </citation>
    <scope>NUCLEOTIDE SEQUENCE</scope>
    <source>
        <strain evidence="12">Female2</strain>
        <tissue evidence="12">Blood</tissue>
    </source>
</reference>
<dbReference type="SMART" id="SM00253">
    <property type="entry name" value="SOCS"/>
    <property type="match status" value="1"/>
</dbReference>
<evidence type="ECO:0000313" key="13">
    <source>
        <dbReference type="Proteomes" id="UP000812440"/>
    </source>
</evidence>
<dbReference type="AlphaFoldDB" id="A0A8T2JI12"/>
<keyword evidence="13" id="KW-1185">Reference proteome</keyword>
<dbReference type="SMART" id="SM00252">
    <property type="entry name" value="SH2"/>
    <property type="match status" value="1"/>
</dbReference>
<feature type="domain" description="SH2" evidence="10">
    <location>
        <begin position="373"/>
        <end position="480"/>
    </location>
</feature>
<dbReference type="PROSITE" id="PS50001">
    <property type="entry name" value="SH2"/>
    <property type="match status" value="1"/>
</dbReference>
<dbReference type="InterPro" id="IPR000980">
    <property type="entry name" value="SH2"/>
</dbReference>